<organism evidence="2 3">
    <name type="scientific">Arthrobotrys conoides</name>
    <dbReference type="NCBI Taxonomy" id="74498"/>
    <lineage>
        <taxon>Eukaryota</taxon>
        <taxon>Fungi</taxon>
        <taxon>Dikarya</taxon>
        <taxon>Ascomycota</taxon>
        <taxon>Pezizomycotina</taxon>
        <taxon>Orbiliomycetes</taxon>
        <taxon>Orbiliales</taxon>
        <taxon>Orbiliaceae</taxon>
        <taxon>Arthrobotrys</taxon>
    </lineage>
</organism>
<accession>A0AAN8S053</accession>
<feature type="compositionally biased region" description="Low complexity" evidence="1">
    <location>
        <begin position="249"/>
        <end position="265"/>
    </location>
</feature>
<name>A0AAN8S053_9PEZI</name>
<reference evidence="2 3" key="1">
    <citation type="submission" date="2019-10" db="EMBL/GenBank/DDBJ databases">
        <authorList>
            <person name="Palmer J.M."/>
        </authorList>
    </citation>
    <scope>NUCLEOTIDE SEQUENCE [LARGE SCALE GENOMIC DNA]</scope>
    <source>
        <strain evidence="2 3">TWF506</strain>
    </source>
</reference>
<proteinExistence type="predicted"/>
<protein>
    <submittedName>
        <fullName evidence="2">Uncharacterized protein</fullName>
    </submittedName>
</protein>
<sequence length="398" mass="45022">MVLHNEDIVLPAHEQSLSKMAAEIRRDGTGLPPHNWDLPLCKHIDIVEWKYYVREGRMQRSKINIFWSQSEKDGQRLSFQNQPEGSERWTSGHYVLEAETGFEFGAVARSDPLWGCVVTLITGFHGVRRRLSRDYKRCKVRVNNATSDPSEAVVLYDVILSATDGLLIVYGSNRPQDPVAYRQTDTGTSNGRPIYVQDEASQACTWAGMIYSIWFTQVFADRKDADKELPRQPPPLPVDKPQKLFSFISSSRSTPSSPSSSYSEDSTPDIPLAPQLDGLSFIIFRGLDNSRGLDIIAECYHKLKLSPEIDMIFVTYLDKWVKSLVFDILLMVPGIRSIQDMVSKYCNGLKFRFIKEIIVKYSKSGGPEGKMLPTVMLKLAETYLPIQSGGHSLIDQEF</sequence>
<keyword evidence="3" id="KW-1185">Reference proteome</keyword>
<feature type="region of interest" description="Disordered" evidence="1">
    <location>
        <begin position="249"/>
        <end position="268"/>
    </location>
</feature>
<evidence type="ECO:0000313" key="2">
    <source>
        <dbReference type="EMBL" id="KAK6518399.1"/>
    </source>
</evidence>
<dbReference type="Proteomes" id="UP001307849">
    <property type="component" value="Unassembled WGS sequence"/>
</dbReference>
<comment type="caution">
    <text evidence="2">The sequence shown here is derived from an EMBL/GenBank/DDBJ whole genome shotgun (WGS) entry which is preliminary data.</text>
</comment>
<evidence type="ECO:0000256" key="1">
    <source>
        <dbReference type="SAM" id="MobiDB-lite"/>
    </source>
</evidence>
<evidence type="ECO:0000313" key="3">
    <source>
        <dbReference type="Proteomes" id="UP001307849"/>
    </source>
</evidence>
<gene>
    <name evidence="2" type="ORF">TWF506_005557</name>
</gene>
<dbReference type="EMBL" id="JAVHJM010000002">
    <property type="protein sequence ID" value="KAK6518399.1"/>
    <property type="molecule type" value="Genomic_DNA"/>
</dbReference>
<dbReference type="AlphaFoldDB" id="A0AAN8S053"/>